<evidence type="ECO:0000313" key="12">
    <source>
        <dbReference type="Proteomes" id="UP000230842"/>
    </source>
</evidence>
<dbReference type="InterPro" id="IPR015421">
    <property type="entry name" value="PyrdxlP-dep_Trfase_major"/>
</dbReference>
<feature type="modified residue" description="N6-(pyridoxal phosphate)lysine" evidence="8">
    <location>
        <position position="212"/>
    </location>
</feature>
<dbReference type="AlphaFoldDB" id="A0A2M9B7E1"/>
<sequence>MVGMPHPEPRHHAATTTVAAGRPTSVPDAPMNTPLVPASTFVAGGEREYGRYGNPTWAAFEEVVGELEGGSAVMFSSGIAAVAAALGTIAPGGRVVVAHQSYAGTHALLDDLAAHGALGVTRIDVTEADAFTRALDDEGDGTGGATTGEPGAVCLWLESPANPTMEVVDIQTITRAAHAAGARVVVDNTFATPLRQRPLDLGADLVVHSATKLLAGHSDALAGVAVARDEQLHQRVLSHRSTHGAVPGILEAYLATRGLRTLAVRLDRAESNARMLAERLSMHPAVDRVRYPGFGTLCSFEPSGGADAAHRVVMASALVRVSTSLGGVESSWERRRRWPAEPATVPEGLIRLSVGIEHVDDLWSDIERALGAA</sequence>
<evidence type="ECO:0000256" key="2">
    <source>
        <dbReference type="ARBA" id="ARBA00009077"/>
    </source>
</evidence>
<dbReference type="InterPro" id="IPR015422">
    <property type="entry name" value="PyrdxlP-dep_Trfase_small"/>
</dbReference>
<comment type="catalytic activity">
    <reaction evidence="7">
        <text>L-methionine + H2O = methanethiol + 2-oxobutanoate + NH4(+)</text>
        <dbReference type="Rhea" id="RHEA:23800"/>
        <dbReference type="ChEBI" id="CHEBI:15377"/>
        <dbReference type="ChEBI" id="CHEBI:16007"/>
        <dbReference type="ChEBI" id="CHEBI:16763"/>
        <dbReference type="ChEBI" id="CHEBI:28938"/>
        <dbReference type="ChEBI" id="CHEBI:57844"/>
        <dbReference type="EC" id="4.4.1.11"/>
    </reaction>
    <physiologicalReaction direction="left-to-right" evidence="7">
        <dbReference type="Rhea" id="RHEA:23801"/>
    </physiologicalReaction>
</comment>
<dbReference type="FunFam" id="3.40.640.10:FF:000046">
    <property type="entry name" value="Cystathionine gamma-lyase"/>
    <property type="match status" value="1"/>
</dbReference>
<dbReference type="SUPFAM" id="SSF53383">
    <property type="entry name" value="PLP-dependent transferases"/>
    <property type="match status" value="1"/>
</dbReference>
<protein>
    <recommendedName>
        <fullName evidence="4">homocysteine desulfhydrase</fullName>
        <ecNumber evidence="4">4.4.1.2</ecNumber>
    </recommendedName>
    <alternativeName>
        <fullName evidence="5">Homocysteine desulfhydrase</fullName>
    </alternativeName>
</protein>
<evidence type="ECO:0000256" key="5">
    <source>
        <dbReference type="ARBA" id="ARBA00047199"/>
    </source>
</evidence>
<comment type="caution">
    <text evidence="11">The sequence shown here is derived from an EMBL/GenBank/DDBJ whole genome shotgun (WGS) entry which is preliminary data.</text>
</comment>
<dbReference type="PANTHER" id="PTHR11808">
    <property type="entry name" value="TRANS-SULFURATION ENZYME FAMILY MEMBER"/>
    <property type="match status" value="1"/>
</dbReference>
<comment type="catalytic activity">
    <reaction evidence="6">
        <text>L-homocysteine + H2O = 2-oxobutanoate + hydrogen sulfide + NH4(+) + H(+)</text>
        <dbReference type="Rhea" id="RHEA:14501"/>
        <dbReference type="ChEBI" id="CHEBI:15377"/>
        <dbReference type="ChEBI" id="CHEBI:15378"/>
        <dbReference type="ChEBI" id="CHEBI:16763"/>
        <dbReference type="ChEBI" id="CHEBI:28938"/>
        <dbReference type="ChEBI" id="CHEBI:29919"/>
        <dbReference type="ChEBI" id="CHEBI:58199"/>
        <dbReference type="EC" id="4.4.1.2"/>
    </reaction>
    <physiologicalReaction direction="left-to-right" evidence="6">
        <dbReference type="Rhea" id="RHEA:14502"/>
    </physiologicalReaction>
</comment>
<dbReference type="EC" id="4.4.1.2" evidence="4"/>
<dbReference type="GO" id="GO:0018826">
    <property type="term" value="F:methionine gamma-lyase activity"/>
    <property type="evidence" value="ECO:0007669"/>
    <property type="project" value="UniProtKB-EC"/>
</dbReference>
<dbReference type="PANTHER" id="PTHR11808:SF15">
    <property type="entry name" value="CYSTATHIONINE GAMMA-LYASE"/>
    <property type="match status" value="1"/>
</dbReference>
<keyword evidence="12" id="KW-1185">Reference proteome</keyword>
<dbReference type="GO" id="GO:0005737">
    <property type="term" value="C:cytoplasm"/>
    <property type="evidence" value="ECO:0007669"/>
    <property type="project" value="TreeGrafter"/>
</dbReference>
<evidence type="ECO:0000256" key="10">
    <source>
        <dbReference type="SAM" id="MobiDB-lite"/>
    </source>
</evidence>
<dbReference type="Proteomes" id="UP000230842">
    <property type="component" value="Unassembled WGS sequence"/>
</dbReference>
<dbReference type="GO" id="GO:0019346">
    <property type="term" value="P:transsulfuration"/>
    <property type="evidence" value="ECO:0007669"/>
    <property type="project" value="InterPro"/>
</dbReference>
<dbReference type="GO" id="GO:0047982">
    <property type="term" value="F:homocysteine desulfhydrase activity"/>
    <property type="evidence" value="ECO:0007669"/>
    <property type="project" value="UniProtKB-EC"/>
</dbReference>
<dbReference type="Pfam" id="PF01053">
    <property type="entry name" value="Cys_Met_Meta_PP"/>
    <property type="match status" value="1"/>
</dbReference>
<evidence type="ECO:0000256" key="1">
    <source>
        <dbReference type="ARBA" id="ARBA00001933"/>
    </source>
</evidence>
<dbReference type="GO" id="GO:0004123">
    <property type="term" value="F:cystathionine gamma-lyase activity"/>
    <property type="evidence" value="ECO:0007669"/>
    <property type="project" value="TreeGrafter"/>
</dbReference>
<evidence type="ECO:0000256" key="3">
    <source>
        <dbReference type="ARBA" id="ARBA00022898"/>
    </source>
</evidence>
<proteinExistence type="inferred from homology"/>
<gene>
    <name evidence="11" type="ORF">CLV56_3363</name>
</gene>
<dbReference type="GO" id="GO:0030170">
    <property type="term" value="F:pyridoxal phosphate binding"/>
    <property type="evidence" value="ECO:0007669"/>
    <property type="project" value="InterPro"/>
</dbReference>
<dbReference type="EMBL" id="PGEZ01000002">
    <property type="protein sequence ID" value="PJJ53863.1"/>
    <property type="molecule type" value="Genomic_DNA"/>
</dbReference>
<accession>A0A2M9B7E1</accession>
<dbReference type="GO" id="GO:0019343">
    <property type="term" value="P:cysteine biosynthetic process via cystathionine"/>
    <property type="evidence" value="ECO:0007669"/>
    <property type="project" value="TreeGrafter"/>
</dbReference>
<dbReference type="PIRSF" id="PIRSF001434">
    <property type="entry name" value="CGS"/>
    <property type="match status" value="1"/>
</dbReference>
<dbReference type="Gene3D" id="3.90.1150.10">
    <property type="entry name" value="Aspartate Aminotransferase, domain 1"/>
    <property type="match status" value="1"/>
</dbReference>
<dbReference type="InterPro" id="IPR015424">
    <property type="entry name" value="PyrdxlP-dep_Trfase"/>
</dbReference>
<name>A0A2M9B7E1_9ACTN</name>
<reference evidence="11 12" key="1">
    <citation type="submission" date="2017-11" db="EMBL/GenBank/DDBJ databases">
        <title>Genomic Encyclopedia of Archaeal and Bacterial Type Strains, Phase II (KMG-II): From Individual Species to Whole Genera.</title>
        <authorList>
            <person name="Goeker M."/>
        </authorList>
    </citation>
    <scope>NUCLEOTIDE SEQUENCE [LARGE SCALE GENOMIC DNA]</scope>
    <source>
        <strain evidence="11 12">DSM 27763</strain>
    </source>
</reference>
<evidence type="ECO:0000313" key="11">
    <source>
        <dbReference type="EMBL" id="PJJ53863.1"/>
    </source>
</evidence>
<evidence type="ECO:0000256" key="4">
    <source>
        <dbReference type="ARBA" id="ARBA00047175"/>
    </source>
</evidence>
<feature type="region of interest" description="Disordered" evidence="10">
    <location>
        <begin position="1"/>
        <end position="32"/>
    </location>
</feature>
<dbReference type="Gene3D" id="3.40.640.10">
    <property type="entry name" value="Type I PLP-dependent aspartate aminotransferase-like (Major domain)"/>
    <property type="match status" value="1"/>
</dbReference>
<keyword evidence="3 8" id="KW-0663">Pyridoxal phosphate</keyword>
<evidence type="ECO:0000256" key="9">
    <source>
        <dbReference type="RuleBase" id="RU362118"/>
    </source>
</evidence>
<evidence type="ECO:0000256" key="6">
    <source>
        <dbReference type="ARBA" id="ARBA00048780"/>
    </source>
</evidence>
<organism evidence="11 12">
    <name type="scientific">Mumia flava</name>
    <dbReference type="NCBI Taxonomy" id="1348852"/>
    <lineage>
        <taxon>Bacteria</taxon>
        <taxon>Bacillati</taxon>
        <taxon>Actinomycetota</taxon>
        <taxon>Actinomycetes</taxon>
        <taxon>Propionibacteriales</taxon>
        <taxon>Nocardioidaceae</taxon>
        <taxon>Mumia</taxon>
    </lineage>
</organism>
<evidence type="ECO:0000256" key="8">
    <source>
        <dbReference type="PIRSR" id="PIRSR001434-2"/>
    </source>
</evidence>
<comment type="cofactor">
    <cofactor evidence="1 9">
        <name>pyridoxal 5'-phosphate</name>
        <dbReference type="ChEBI" id="CHEBI:597326"/>
    </cofactor>
</comment>
<dbReference type="InterPro" id="IPR000277">
    <property type="entry name" value="Cys/Met-Metab_PyrdxlP-dep_enz"/>
</dbReference>
<evidence type="ECO:0000256" key="7">
    <source>
        <dbReference type="ARBA" id="ARBA00052699"/>
    </source>
</evidence>
<comment type="similarity">
    <text evidence="2 9">Belongs to the trans-sulfuration enzymes family.</text>
</comment>